<evidence type="ECO:0000313" key="2">
    <source>
        <dbReference type="Proteomes" id="UP000649573"/>
    </source>
</evidence>
<evidence type="ECO:0000313" key="1">
    <source>
        <dbReference type="EMBL" id="GGU65982.1"/>
    </source>
</evidence>
<gene>
    <name evidence="1" type="ORF">GCM10010178_67370</name>
</gene>
<proteinExistence type="predicted"/>
<protein>
    <submittedName>
        <fullName evidence="1">Uncharacterized protein</fullName>
    </submittedName>
</protein>
<sequence length="62" mass="6647">MAQAFRHLWECEAEAAQVFECVHPHIVPADPELSQLSTRILQGGAASILPATGTRVAGNVHI</sequence>
<comment type="caution">
    <text evidence="1">The sequence shown here is derived from an EMBL/GenBank/DDBJ whole genome shotgun (WGS) entry which is preliminary data.</text>
</comment>
<dbReference type="Proteomes" id="UP000649573">
    <property type="component" value="Unassembled WGS sequence"/>
</dbReference>
<name>A0ABQ2V2X7_9PSEU</name>
<dbReference type="EMBL" id="BMRE01000040">
    <property type="protein sequence ID" value="GGU65982.1"/>
    <property type="molecule type" value="Genomic_DNA"/>
</dbReference>
<accession>A0ABQ2V2X7</accession>
<keyword evidence="2" id="KW-1185">Reference proteome</keyword>
<organism evidence="1 2">
    <name type="scientific">Lentzea flava</name>
    <dbReference type="NCBI Taxonomy" id="103732"/>
    <lineage>
        <taxon>Bacteria</taxon>
        <taxon>Bacillati</taxon>
        <taxon>Actinomycetota</taxon>
        <taxon>Actinomycetes</taxon>
        <taxon>Pseudonocardiales</taxon>
        <taxon>Pseudonocardiaceae</taxon>
        <taxon>Lentzea</taxon>
    </lineage>
</organism>
<reference evidence="2" key="1">
    <citation type="journal article" date="2019" name="Int. J. Syst. Evol. Microbiol.">
        <title>The Global Catalogue of Microorganisms (GCM) 10K type strain sequencing project: providing services to taxonomists for standard genome sequencing and annotation.</title>
        <authorList>
            <consortium name="The Broad Institute Genomics Platform"/>
            <consortium name="The Broad Institute Genome Sequencing Center for Infectious Disease"/>
            <person name="Wu L."/>
            <person name="Ma J."/>
        </authorList>
    </citation>
    <scope>NUCLEOTIDE SEQUENCE [LARGE SCALE GENOMIC DNA]</scope>
    <source>
        <strain evidence="2">JCM 3296</strain>
    </source>
</reference>